<accession>A0A4V3A423</accession>
<name>A0A4V3A423_9LACO</name>
<feature type="transmembrane region" description="Helical" evidence="1">
    <location>
        <begin position="37"/>
        <end position="55"/>
    </location>
</feature>
<dbReference type="STRING" id="1122149.FD44_GL000664"/>
<dbReference type="EMBL" id="PUFO01000034">
    <property type="protein sequence ID" value="TDG78643.1"/>
    <property type="molecule type" value="Genomic_DNA"/>
</dbReference>
<keyword evidence="3" id="KW-1185">Reference proteome</keyword>
<evidence type="ECO:0000313" key="3">
    <source>
        <dbReference type="Proteomes" id="UP000294854"/>
    </source>
</evidence>
<comment type="caution">
    <text evidence="2">The sequence shown here is derived from an EMBL/GenBank/DDBJ whole genome shotgun (WGS) entry which is preliminary data.</text>
</comment>
<proteinExistence type="predicted"/>
<organism evidence="2 3">
    <name type="scientific">Secundilactobacillus malefermentans</name>
    <dbReference type="NCBI Taxonomy" id="176292"/>
    <lineage>
        <taxon>Bacteria</taxon>
        <taxon>Bacillati</taxon>
        <taxon>Bacillota</taxon>
        <taxon>Bacilli</taxon>
        <taxon>Lactobacillales</taxon>
        <taxon>Lactobacillaceae</taxon>
        <taxon>Secundilactobacillus</taxon>
    </lineage>
</organism>
<keyword evidence="1" id="KW-0472">Membrane</keyword>
<keyword evidence="1" id="KW-0812">Transmembrane</keyword>
<sequence length="58" mass="6671">MGKVLLSMLTNFISGVAIPHGRGTFRVFHWIFRENPVIGFGILLAIVLYGIYRYMNNR</sequence>
<keyword evidence="1" id="KW-1133">Transmembrane helix</keyword>
<evidence type="ECO:0000256" key="1">
    <source>
        <dbReference type="SAM" id="Phobius"/>
    </source>
</evidence>
<evidence type="ECO:0000313" key="2">
    <source>
        <dbReference type="EMBL" id="TDG78643.1"/>
    </source>
</evidence>
<gene>
    <name evidence="2" type="ORF">C5L31_001669</name>
</gene>
<protein>
    <submittedName>
        <fullName evidence="2">Uncharacterized protein</fullName>
    </submittedName>
</protein>
<dbReference type="RefSeq" id="WP_155801526.1">
    <property type="nucleotide sequence ID" value="NZ_CP042371.1"/>
</dbReference>
<reference evidence="2 3" key="1">
    <citation type="journal article" date="2019" name="Appl. Microbiol. Biotechnol.">
        <title>Uncovering carbohydrate metabolism through a genotype-phenotype association study of 56 lactic acid bacteria genomes.</title>
        <authorList>
            <person name="Buron-Moles G."/>
            <person name="Chailyan A."/>
            <person name="Dolejs I."/>
            <person name="Forster J."/>
            <person name="Miks M.H."/>
        </authorList>
    </citation>
    <scope>NUCLEOTIDE SEQUENCE [LARGE SCALE GENOMIC DNA]</scope>
    <source>
        <strain evidence="2 3">ATCC 49373</strain>
    </source>
</reference>
<dbReference type="Proteomes" id="UP000294854">
    <property type="component" value="Unassembled WGS sequence"/>
</dbReference>
<dbReference type="AlphaFoldDB" id="A0A4V3A423"/>